<dbReference type="InterPro" id="IPR027413">
    <property type="entry name" value="GROEL-like_equatorial_sf"/>
</dbReference>
<dbReference type="Gene3D" id="3.50.7.10">
    <property type="entry name" value="GroEL"/>
    <property type="match status" value="1"/>
</dbReference>
<evidence type="ECO:0000256" key="3">
    <source>
        <dbReference type="ARBA" id="ARBA00022840"/>
    </source>
</evidence>
<accession>A0A165CJP9</accession>
<organism evidence="5 6">
    <name type="scientific">Laetiporus sulphureus 93-53</name>
    <dbReference type="NCBI Taxonomy" id="1314785"/>
    <lineage>
        <taxon>Eukaryota</taxon>
        <taxon>Fungi</taxon>
        <taxon>Dikarya</taxon>
        <taxon>Basidiomycota</taxon>
        <taxon>Agaricomycotina</taxon>
        <taxon>Agaricomycetes</taxon>
        <taxon>Polyporales</taxon>
        <taxon>Laetiporus</taxon>
    </lineage>
</organism>
<dbReference type="Gene3D" id="3.30.260.10">
    <property type="entry name" value="TCP-1-like chaperonin intermediate domain"/>
    <property type="match status" value="1"/>
</dbReference>
<dbReference type="EMBL" id="KV427648">
    <property type="protein sequence ID" value="KZT02935.1"/>
    <property type="molecule type" value="Genomic_DNA"/>
</dbReference>
<dbReference type="RefSeq" id="XP_040760675.1">
    <property type="nucleotide sequence ID" value="XM_040913088.1"/>
</dbReference>
<keyword evidence="4" id="KW-0143">Chaperone</keyword>
<dbReference type="PANTHER" id="PTHR11353">
    <property type="entry name" value="CHAPERONIN"/>
    <property type="match status" value="1"/>
</dbReference>
<evidence type="ECO:0000313" key="5">
    <source>
        <dbReference type="EMBL" id="KZT02935.1"/>
    </source>
</evidence>
<dbReference type="InterPro" id="IPR027409">
    <property type="entry name" value="GroEL-like_apical_dom_sf"/>
</dbReference>
<keyword evidence="3" id="KW-0067">ATP-binding</keyword>
<dbReference type="Pfam" id="PF00118">
    <property type="entry name" value="Cpn60_TCP1"/>
    <property type="match status" value="1"/>
</dbReference>
<keyword evidence="6" id="KW-1185">Reference proteome</keyword>
<dbReference type="InParanoid" id="A0A165CJP9"/>
<dbReference type="SUPFAM" id="SSF52029">
    <property type="entry name" value="GroEL apical domain-like"/>
    <property type="match status" value="1"/>
</dbReference>
<dbReference type="GO" id="GO:0005524">
    <property type="term" value="F:ATP binding"/>
    <property type="evidence" value="ECO:0007669"/>
    <property type="project" value="UniProtKB-KW"/>
</dbReference>
<comment type="similarity">
    <text evidence="1">Belongs to the TCP-1 chaperonin family.</text>
</comment>
<dbReference type="Gene3D" id="1.10.560.10">
    <property type="entry name" value="GroEL-like equatorial domain"/>
    <property type="match status" value="1"/>
</dbReference>
<sequence>MPRFEDLTPEKLGRAGIVREVSFGTMYDKILVIEKCADSRTVTIFERGSNKMIVAKGKCALHDALEVVRNMIIDNRVIYGGGAILLAHPV</sequence>
<dbReference type="AlphaFoldDB" id="A0A165CJP9"/>
<dbReference type="InterPro" id="IPR027410">
    <property type="entry name" value="TCP-1-like_intermed_sf"/>
</dbReference>
<evidence type="ECO:0000313" key="6">
    <source>
        <dbReference type="Proteomes" id="UP000076871"/>
    </source>
</evidence>
<dbReference type="GeneID" id="63830116"/>
<dbReference type="SUPFAM" id="SSF54849">
    <property type="entry name" value="GroEL-intermediate domain like"/>
    <property type="match status" value="1"/>
</dbReference>
<evidence type="ECO:0000256" key="1">
    <source>
        <dbReference type="ARBA" id="ARBA00008020"/>
    </source>
</evidence>
<dbReference type="InterPro" id="IPR017998">
    <property type="entry name" value="Chaperone_TCP-1"/>
</dbReference>
<dbReference type="InterPro" id="IPR002423">
    <property type="entry name" value="Cpn60/GroEL/TCP-1"/>
</dbReference>
<evidence type="ECO:0000256" key="2">
    <source>
        <dbReference type="ARBA" id="ARBA00022741"/>
    </source>
</evidence>
<keyword evidence="2" id="KW-0547">Nucleotide-binding</keyword>
<dbReference type="OrthoDB" id="10248520at2759"/>
<protein>
    <submittedName>
        <fullName evidence="5">Uncharacterized protein</fullName>
    </submittedName>
</protein>
<dbReference type="GO" id="GO:0140662">
    <property type="term" value="F:ATP-dependent protein folding chaperone"/>
    <property type="evidence" value="ECO:0007669"/>
    <property type="project" value="InterPro"/>
</dbReference>
<reference evidence="5 6" key="1">
    <citation type="journal article" date="2016" name="Mol. Biol. Evol.">
        <title>Comparative Genomics of Early-Diverging Mushroom-Forming Fungi Provides Insights into the Origins of Lignocellulose Decay Capabilities.</title>
        <authorList>
            <person name="Nagy L.G."/>
            <person name="Riley R."/>
            <person name="Tritt A."/>
            <person name="Adam C."/>
            <person name="Daum C."/>
            <person name="Floudas D."/>
            <person name="Sun H."/>
            <person name="Yadav J.S."/>
            <person name="Pangilinan J."/>
            <person name="Larsson K.H."/>
            <person name="Matsuura K."/>
            <person name="Barry K."/>
            <person name="Labutti K."/>
            <person name="Kuo R."/>
            <person name="Ohm R.A."/>
            <person name="Bhattacharya S.S."/>
            <person name="Shirouzu T."/>
            <person name="Yoshinaga Y."/>
            <person name="Martin F.M."/>
            <person name="Grigoriev I.V."/>
            <person name="Hibbett D.S."/>
        </authorList>
    </citation>
    <scope>NUCLEOTIDE SEQUENCE [LARGE SCALE GENOMIC DNA]</scope>
    <source>
        <strain evidence="5 6">93-53</strain>
    </source>
</reference>
<name>A0A165CJP9_9APHY</name>
<dbReference type="STRING" id="1314785.A0A165CJP9"/>
<proteinExistence type="inferred from homology"/>
<evidence type="ECO:0000256" key="4">
    <source>
        <dbReference type="ARBA" id="ARBA00023186"/>
    </source>
</evidence>
<dbReference type="Proteomes" id="UP000076871">
    <property type="component" value="Unassembled WGS sequence"/>
</dbReference>
<gene>
    <name evidence="5" type="ORF">LAESUDRAFT_762365</name>
</gene>